<dbReference type="InterPro" id="IPR027461">
    <property type="entry name" value="Carboxypeptidase_A_C_sf"/>
</dbReference>
<evidence type="ECO:0000256" key="1">
    <source>
        <dbReference type="ARBA" id="ARBA00010233"/>
    </source>
</evidence>
<evidence type="ECO:0000313" key="10">
    <source>
        <dbReference type="Proteomes" id="UP000753802"/>
    </source>
</evidence>
<dbReference type="CDD" id="cd07025">
    <property type="entry name" value="Peptidase_S66"/>
    <property type="match status" value="1"/>
</dbReference>
<evidence type="ECO:0000259" key="7">
    <source>
        <dbReference type="Pfam" id="PF02016"/>
    </source>
</evidence>
<dbReference type="Pfam" id="PF17676">
    <property type="entry name" value="Peptidase_S66C"/>
    <property type="match status" value="1"/>
</dbReference>
<keyword evidence="6" id="KW-0732">Signal</keyword>
<dbReference type="SUPFAM" id="SSF52317">
    <property type="entry name" value="Class I glutamine amidotransferase-like"/>
    <property type="match status" value="1"/>
</dbReference>
<evidence type="ECO:0000256" key="3">
    <source>
        <dbReference type="ARBA" id="ARBA00022670"/>
    </source>
</evidence>
<dbReference type="Proteomes" id="UP000753802">
    <property type="component" value="Unassembled WGS sequence"/>
</dbReference>
<keyword evidence="2" id="KW-0121">Carboxypeptidase</keyword>
<dbReference type="InterPro" id="IPR040921">
    <property type="entry name" value="Peptidase_S66C"/>
</dbReference>
<evidence type="ECO:0000256" key="4">
    <source>
        <dbReference type="ARBA" id="ARBA00022801"/>
    </source>
</evidence>
<feature type="chain" id="PRO_5045656934" evidence="6">
    <location>
        <begin position="25"/>
        <end position="342"/>
    </location>
</feature>
<keyword evidence="5" id="KW-0720">Serine protease</keyword>
<feature type="signal peptide" evidence="6">
    <location>
        <begin position="1"/>
        <end position="24"/>
    </location>
</feature>
<evidence type="ECO:0000256" key="2">
    <source>
        <dbReference type="ARBA" id="ARBA00022645"/>
    </source>
</evidence>
<dbReference type="InterPro" id="IPR027478">
    <property type="entry name" value="LdcA_N"/>
</dbReference>
<evidence type="ECO:0000313" key="9">
    <source>
        <dbReference type="EMBL" id="NCI51552.1"/>
    </source>
</evidence>
<accession>A0ABX0A0T2</accession>
<name>A0ABX0A0T2_9BACT</name>
<keyword evidence="3" id="KW-0645">Protease</keyword>
<dbReference type="EMBL" id="JAACJS010000015">
    <property type="protein sequence ID" value="NCI51552.1"/>
    <property type="molecule type" value="Genomic_DNA"/>
</dbReference>
<dbReference type="InterPro" id="IPR029062">
    <property type="entry name" value="Class_I_gatase-like"/>
</dbReference>
<dbReference type="SUPFAM" id="SSF141986">
    <property type="entry name" value="LD-carboxypeptidase A C-terminal domain-like"/>
    <property type="match status" value="1"/>
</dbReference>
<dbReference type="Gene3D" id="3.50.30.60">
    <property type="entry name" value="LD-carboxypeptidase A C-terminal domain-like"/>
    <property type="match status" value="1"/>
</dbReference>
<keyword evidence="10" id="KW-1185">Reference proteome</keyword>
<dbReference type="RefSeq" id="WP_161819832.1">
    <property type="nucleotide sequence ID" value="NZ_JAACJS010000015.1"/>
</dbReference>
<proteinExistence type="inferred from homology"/>
<comment type="similarity">
    <text evidence="1">Belongs to the peptidase S66 family.</text>
</comment>
<feature type="domain" description="LD-carboxypeptidase N-terminal" evidence="7">
    <location>
        <begin position="47"/>
        <end position="162"/>
    </location>
</feature>
<dbReference type="PANTHER" id="PTHR30237:SF2">
    <property type="entry name" value="MUREIN TETRAPEPTIDE CARBOXYPEPTIDASE"/>
    <property type="match status" value="1"/>
</dbReference>
<reference evidence="9 10" key="1">
    <citation type="submission" date="2020-01" db="EMBL/GenBank/DDBJ databases">
        <title>Genome analysis.</title>
        <authorList>
            <person name="Wu S."/>
            <person name="Wang G."/>
        </authorList>
    </citation>
    <scope>NUCLEOTIDE SEQUENCE [LARGE SCALE GENOMIC DNA]</scope>
    <source>
        <strain evidence="9 10">SYL130</strain>
    </source>
</reference>
<dbReference type="Pfam" id="PF02016">
    <property type="entry name" value="Peptidase_S66"/>
    <property type="match status" value="1"/>
</dbReference>
<sequence>MNRKKFLSSFGAASALLLTDVAKATDTFAAKPKKMIIPPFLKAGDVIGITSPAGYITEKEIEPAVIQIKSWGLNVLQGETIGKRDYTFGGTDEERRNDFQSMLDNPDVKAILCARGGYGVVRIIDQIDFTRFRKKPKWIIGFSDITVFHNHIHTRFNTATIHSKMCNSFPDDWSKAEPIQIETILSLQRMLGGEKLKYNTEANEKNRHGIAEGALVGGNLKMLETLAGTPSDLSTAGKIMFVEDTGEALYNIDRMFCHLKRTGKLSKLKALLVGGFTGIKPETTGDEFGRTVYDIVYEKVKDFDYPVCFGFPVGHQRNNFALKCGARHRVTVGVAGGLLEEI</sequence>
<dbReference type="PANTHER" id="PTHR30237">
    <property type="entry name" value="MURAMOYLTETRAPEPTIDE CARBOXYPEPTIDASE"/>
    <property type="match status" value="1"/>
</dbReference>
<evidence type="ECO:0000256" key="6">
    <source>
        <dbReference type="SAM" id="SignalP"/>
    </source>
</evidence>
<dbReference type="Gene3D" id="3.40.50.10740">
    <property type="entry name" value="Class I glutamine amidotransferase-like"/>
    <property type="match status" value="1"/>
</dbReference>
<protein>
    <submittedName>
        <fullName evidence="9">LD-carboxypeptidase</fullName>
    </submittedName>
</protein>
<evidence type="ECO:0000256" key="5">
    <source>
        <dbReference type="ARBA" id="ARBA00022825"/>
    </source>
</evidence>
<organism evidence="9 10">
    <name type="scientific">Sediminibacterium roseum</name>
    <dbReference type="NCBI Taxonomy" id="1978412"/>
    <lineage>
        <taxon>Bacteria</taxon>
        <taxon>Pseudomonadati</taxon>
        <taxon>Bacteroidota</taxon>
        <taxon>Chitinophagia</taxon>
        <taxon>Chitinophagales</taxon>
        <taxon>Chitinophagaceae</taxon>
        <taxon>Sediminibacterium</taxon>
    </lineage>
</organism>
<feature type="domain" description="LD-carboxypeptidase C-terminal" evidence="8">
    <location>
        <begin position="212"/>
        <end position="329"/>
    </location>
</feature>
<gene>
    <name evidence="9" type="ORF">GWC95_16605</name>
</gene>
<comment type="caution">
    <text evidence="9">The sequence shown here is derived from an EMBL/GenBank/DDBJ whole genome shotgun (WGS) entry which is preliminary data.</text>
</comment>
<keyword evidence="4" id="KW-0378">Hydrolase</keyword>
<dbReference type="InterPro" id="IPR040449">
    <property type="entry name" value="Peptidase_S66_N"/>
</dbReference>
<evidence type="ECO:0000259" key="8">
    <source>
        <dbReference type="Pfam" id="PF17676"/>
    </source>
</evidence>
<dbReference type="PIRSF" id="PIRSF028757">
    <property type="entry name" value="LD-carboxypeptidase"/>
    <property type="match status" value="1"/>
</dbReference>
<dbReference type="InterPro" id="IPR003507">
    <property type="entry name" value="S66_fam"/>
</dbReference>